<comment type="caution">
    <text evidence="1">The sequence shown here is derived from an EMBL/GenBank/DDBJ whole genome shotgun (WGS) entry which is preliminary data.</text>
</comment>
<sequence length="186" mass="20272">MNPGRGRGGGPSTSLRTPLARSELFNGGGHTLGGEGSRSAYVPEAREEVEGVPVYPFTNWPSAYYSPSDATVAHTLRLSRQRVSGCPRGKYMLGALASPLRPCLSHLPASIFLLPPFPPPSPLLSLSTHLPRTSGFSSIGFYCIICRTNTNIASHIARLFICRRQRVAGREEARCQYKHECGRDCE</sequence>
<gene>
    <name evidence="1" type="ORF">DFH08DRAFT_883795</name>
</gene>
<organism evidence="1 2">
    <name type="scientific">Mycena albidolilacea</name>
    <dbReference type="NCBI Taxonomy" id="1033008"/>
    <lineage>
        <taxon>Eukaryota</taxon>
        <taxon>Fungi</taxon>
        <taxon>Dikarya</taxon>
        <taxon>Basidiomycota</taxon>
        <taxon>Agaricomycotina</taxon>
        <taxon>Agaricomycetes</taxon>
        <taxon>Agaricomycetidae</taxon>
        <taxon>Agaricales</taxon>
        <taxon>Marasmiineae</taxon>
        <taxon>Mycenaceae</taxon>
        <taxon>Mycena</taxon>
    </lineage>
</organism>
<dbReference type="AlphaFoldDB" id="A0AAD7EIG1"/>
<accession>A0AAD7EIG1</accession>
<reference evidence="1" key="1">
    <citation type="submission" date="2023-03" db="EMBL/GenBank/DDBJ databases">
        <title>Massive genome expansion in bonnet fungi (Mycena s.s.) driven by repeated elements and novel gene families across ecological guilds.</title>
        <authorList>
            <consortium name="Lawrence Berkeley National Laboratory"/>
            <person name="Harder C.B."/>
            <person name="Miyauchi S."/>
            <person name="Viragh M."/>
            <person name="Kuo A."/>
            <person name="Thoen E."/>
            <person name="Andreopoulos B."/>
            <person name="Lu D."/>
            <person name="Skrede I."/>
            <person name="Drula E."/>
            <person name="Henrissat B."/>
            <person name="Morin E."/>
            <person name="Kohler A."/>
            <person name="Barry K."/>
            <person name="LaButti K."/>
            <person name="Morin E."/>
            <person name="Salamov A."/>
            <person name="Lipzen A."/>
            <person name="Mereny Z."/>
            <person name="Hegedus B."/>
            <person name="Baldrian P."/>
            <person name="Stursova M."/>
            <person name="Weitz H."/>
            <person name="Taylor A."/>
            <person name="Grigoriev I.V."/>
            <person name="Nagy L.G."/>
            <person name="Martin F."/>
            <person name="Kauserud H."/>
        </authorList>
    </citation>
    <scope>NUCLEOTIDE SEQUENCE</scope>
    <source>
        <strain evidence="1">CBHHK002</strain>
    </source>
</reference>
<name>A0AAD7EIG1_9AGAR</name>
<protein>
    <submittedName>
        <fullName evidence="1">Uncharacterized protein</fullName>
    </submittedName>
</protein>
<dbReference type="EMBL" id="JARIHO010000039">
    <property type="protein sequence ID" value="KAJ7328327.1"/>
    <property type="molecule type" value="Genomic_DNA"/>
</dbReference>
<evidence type="ECO:0000313" key="2">
    <source>
        <dbReference type="Proteomes" id="UP001218218"/>
    </source>
</evidence>
<keyword evidence="2" id="KW-1185">Reference proteome</keyword>
<proteinExistence type="predicted"/>
<evidence type="ECO:0000313" key="1">
    <source>
        <dbReference type="EMBL" id="KAJ7328327.1"/>
    </source>
</evidence>
<dbReference type="Proteomes" id="UP001218218">
    <property type="component" value="Unassembled WGS sequence"/>
</dbReference>